<keyword evidence="4" id="KW-1185">Reference proteome</keyword>
<sequence length="177" mass="18254">MRYTEIVILAISSLAAAQLTTRFPDTIASAIETSTLATGTEVPDAVGGIGTPDGFNFLGCFSSENGFPGFTQAYSSEDNDADLCAETCLGANFFGLYDNKCYCGSELNLITSPSISADQCDIACPGDADVSCGGLAAGSRVIQRQVDIGVLLSIYIAVGVSPGETDTAVKTDFGTET</sequence>
<organism evidence="3 4">
    <name type="scientific">Fusarium globosum</name>
    <dbReference type="NCBI Taxonomy" id="78864"/>
    <lineage>
        <taxon>Eukaryota</taxon>
        <taxon>Fungi</taxon>
        <taxon>Dikarya</taxon>
        <taxon>Ascomycota</taxon>
        <taxon>Pezizomycotina</taxon>
        <taxon>Sordariomycetes</taxon>
        <taxon>Hypocreomycetidae</taxon>
        <taxon>Hypocreales</taxon>
        <taxon>Nectriaceae</taxon>
        <taxon>Fusarium</taxon>
        <taxon>Fusarium fujikuroi species complex</taxon>
    </lineage>
</organism>
<reference evidence="3 4" key="1">
    <citation type="submission" date="2020-05" db="EMBL/GenBank/DDBJ databases">
        <title>Identification and distribution of gene clusters putatively required for synthesis of sphingolipid metabolism inhibitors in phylogenetically diverse species of the filamentous fungus Fusarium.</title>
        <authorList>
            <person name="Kim H.-S."/>
            <person name="Busman M."/>
            <person name="Brown D.W."/>
            <person name="Divon H."/>
            <person name="Uhlig S."/>
            <person name="Proctor R.H."/>
        </authorList>
    </citation>
    <scope>NUCLEOTIDE SEQUENCE [LARGE SCALE GENOMIC DNA]</scope>
    <source>
        <strain evidence="3 4">NRRL 26131</strain>
    </source>
</reference>
<dbReference type="InterPro" id="IPR002889">
    <property type="entry name" value="WSC_carb-bd"/>
</dbReference>
<accession>A0A8H5XMA8</accession>
<gene>
    <name evidence="3" type="ORF">FGLOB1_13616</name>
</gene>
<dbReference type="Proteomes" id="UP000532311">
    <property type="component" value="Unassembled WGS sequence"/>
</dbReference>
<evidence type="ECO:0000313" key="4">
    <source>
        <dbReference type="Proteomes" id="UP000532311"/>
    </source>
</evidence>
<feature type="signal peptide" evidence="1">
    <location>
        <begin position="1"/>
        <end position="17"/>
    </location>
</feature>
<feature type="chain" id="PRO_5034519914" evidence="1">
    <location>
        <begin position="18"/>
        <end position="177"/>
    </location>
</feature>
<evidence type="ECO:0000313" key="3">
    <source>
        <dbReference type="EMBL" id="KAF5696318.1"/>
    </source>
</evidence>
<proteinExistence type="predicted"/>
<evidence type="ECO:0000259" key="2">
    <source>
        <dbReference type="PROSITE" id="PS51212"/>
    </source>
</evidence>
<keyword evidence="1" id="KW-0732">Signal</keyword>
<name>A0A8H5XMA8_9HYPO</name>
<dbReference type="EMBL" id="JAAQPF010000869">
    <property type="protein sequence ID" value="KAF5696318.1"/>
    <property type="molecule type" value="Genomic_DNA"/>
</dbReference>
<dbReference type="Pfam" id="PF01822">
    <property type="entry name" value="WSC"/>
    <property type="match status" value="1"/>
</dbReference>
<dbReference type="PROSITE" id="PS51212">
    <property type="entry name" value="WSC"/>
    <property type="match status" value="1"/>
</dbReference>
<dbReference type="SMART" id="SM00321">
    <property type="entry name" value="WSC"/>
    <property type="match status" value="1"/>
</dbReference>
<evidence type="ECO:0000256" key="1">
    <source>
        <dbReference type="SAM" id="SignalP"/>
    </source>
</evidence>
<feature type="domain" description="WSC" evidence="2">
    <location>
        <begin position="54"/>
        <end position="147"/>
    </location>
</feature>
<comment type="caution">
    <text evidence="3">The sequence shown here is derived from an EMBL/GenBank/DDBJ whole genome shotgun (WGS) entry which is preliminary data.</text>
</comment>
<dbReference type="AlphaFoldDB" id="A0A8H5XMA8"/>
<protein>
    <submittedName>
        <fullName evidence="3">Cornifin B</fullName>
    </submittedName>
</protein>